<proteinExistence type="predicted"/>
<protein>
    <submittedName>
        <fullName evidence="1">Uncharacterized protein</fullName>
    </submittedName>
</protein>
<organism evidence="1 2">
    <name type="scientific">Mycoplasma wenyonii</name>
    <dbReference type="NCBI Taxonomy" id="65123"/>
    <lineage>
        <taxon>Bacteria</taxon>
        <taxon>Bacillati</taxon>
        <taxon>Mycoplasmatota</taxon>
        <taxon>Mollicutes</taxon>
        <taxon>Mycoplasmataceae</taxon>
        <taxon>Mycoplasma</taxon>
    </lineage>
</organism>
<keyword evidence="2" id="KW-1185">Reference proteome</keyword>
<comment type="caution">
    <text evidence="1">The sequence shown here is derived from an EMBL/GenBank/DDBJ whole genome shotgun (WGS) entry which is preliminary data.</text>
</comment>
<evidence type="ECO:0000313" key="2">
    <source>
        <dbReference type="Proteomes" id="UP000249762"/>
    </source>
</evidence>
<sequence length="174" mass="19172">MKKGAGDVSLEWIAELSDKKNDLIKGQGVTVDTKVSLKWKGQDWKWWDPIKNHGPGNLWVSTNRGGGLSLTIRYDVARGGYMGESRGMSMSCRDSGATVRKDSGGNRIYSLSTRARTGHIYDQVDTGQKLGINVSLKSCEVKEKEIECSLNIVTGSDLNWSTKVKQKANVTFSL</sequence>
<evidence type="ECO:0000313" key="1">
    <source>
        <dbReference type="EMBL" id="RAO95231.1"/>
    </source>
</evidence>
<name>A0A328PUY0_9MOLU</name>
<dbReference type="Proteomes" id="UP000249762">
    <property type="component" value="Unassembled WGS sequence"/>
</dbReference>
<dbReference type="RefSeq" id="WP_112665209.1">
    <property type="nucleotide sequence ID" value="NZ_QKVO01000002.1"/>
</dbReference>
<gene>
    <name evidence="1" type="ORF">DNK47_01245</name>
</gene>
<accession>A0A328PUY0</accession>
<reference evidence="2" key="1">
    <citation type="submission" date="2018-06" db="EMBL/GenBank/DDBJ databases">
        <authorList>
            <person name="Martinez Ocampo F."/>
            <person name="Quiroz Castaneda R.E."/>
            <person name="Rojas Lopez X."/>
        </authorList>
    </citation>
    <scope>NUCLEOTIDE SEQUENCE [LARGE SCALE GENOMIC DNA]</scope>
    <source>
        <strain evidence="2">INIFAP02</strain>
    </source>
</reference>
<dbReference type="EMBL" id="QKVO01000002">
    <property type="protein sequence ID" value="RAO95231.1"/>
    <property type="molecule type" value="Genomic_DNA"/>
</dbReference>
<dbReference type="AlphaFoldDB" id="A0A328PUY0"/>